<dbReference type="PANTHER" id="PTHR34298:SF2">
    <property type="entry name" value="SEGREGATION AND CONDENSATION PROTEIN B"/>
    <property type="match status" value="1"/>
</dbReference>
<dbReference type="RefSeq" id="WP_151917497.1">
    <property type="nucleotide sequence ID" value="NZ_RQSP01000049.1"/>
</dbReference>
<dbReference type="OrthoDB" id="9806226at2"/>
<evidence type="ECO:0000256" key="1">
    <source>
        <dbReference type="ARBA" id="ARBA00022490"/>
    </source>
</evidence>
<feature type="region of interest" description="Disordered" evidence="5">
    <location>
        <begin position="1"/>
        <end position="23"/>
    </location>
</feature>
<keyword evidence="3" id="KW-0159">Chromosome partition</keyword>
<proteinExistence type="predicted"/>
<evidence type="ECO:0000256" key="2">
    <source>
        <dbReference type="ARBA" id="ARBA00022618"/>
    </source>
</evidence>
<accession>A0A5N5RDK4</accession>
<dbReference type="Pfam" id="PF04079">
    <property type="entry name" value="SMC_ScpB"/>
    <property type="match status" value="1"/>
</dbReference>
<evidence type="ECO:0000313" key="7">
    <source>
        <dbReference type="Proteomes" id="UP000326336"/>
    </source>
</evidence>
<gene>
    <name evidence="6" type="primary">scpB</name>
    <name evidence="6" type="ORF">EHS19_09435</name>
</gene>
<protein>
    <submittedName>
        <fullName evidence="6">SMC-Scp complex subunit ScpB</fullName>
    </submittedName>
</protein>
<organism evidence="6 7">
    <name type="scientific">Bifidobacterium jacchi</name>
    <dbReference type="NCBI Taxonomy" id="2490545"/>
    <lineage>
        <taxon>Bacteria</taxon>
        <taxon>Bacillati</taxon>
        <taxon>Actinomycetota</taxon>
        <taxon>Actinomycetes</taxon>
        <taxon>Bifidobacteriales</taxon>
        <taxon>Bifidobacteriaceae</taxon>
        <taxon>Bifidobacterium</taxon>
    </lineage>
</organism>
<dbReference type="SUPFAM" id="SSF46785">
    <property type="entry name" value="Winged helix' DNA-binding domain"/>
    <property type="match status" value="2"/>
</dbReference>
<keyword evidence="1" id="KW-0963">Cytoplasm</keyword>
<reference evidence="6 7" key="1">
    <citation type="journal article" date="2019" name="Int. J. Syst. Evol. Microbiol.">
        <title>Bifidobacterium jacchi sp. nov., isolated from the faeces of a baby common marmoset (Callithrix jacchus).</title>
        <authorList>
            <person name="Modesto M."/>
            <person name="Watanabe K."/>
            <person name="Arita M."/>
            <person name="Satti M."/>
            <person name="Oki K."/>
            <person name="Sciavilla P."/>
            <person name="Patavino C."/>
            <person name="Camma C."/>
            <person name="Michelini S."/>
            <person name="Sgorbati B."/>
            <person name="Mattarelli P."/>
        </authorList>
    </citation>
    <scope>NUCLEOTIDE SEQUENCE [LARGE SCALE GENOMIC DNA]</scope>
    <source>
        <strain evidence="6 7">MRM 9.3</strain>
    </source>
</reference>
<evidence type="ECO:0000313" key="6">
    <source>
        <dbReference type="EMBL" id="KAB5605358.1"/>
    </source>
</evidence>
<comment type="caution">
    <text evidence="6">The sequence shown here is derived from an EMBL/GenBank/DDBJ whole genome shotgun (WGS) entry which is preliminary data.</text>
</comment>
<sequence length="207" mass="22118">MSGTTREPGREPMRQIDPNDTPGGLRGCLEAVLMASGEPVTTGDLARVIGVDDGAVERELSDMAKDYDARGCGFELRRSTRGWSFASRAVYEPVVAAFVTDGQSARLSQAALEALSIIAYRQPVTRAQIAAIRGVNSDGVIRSLTIRGLVREQGADPDTRAALLVTTDLFLEKMGMDRLDDLPSLAPFLPAESEVLAHIGDGESTAQ</sequence>
<keyword evidence="2" id="KW-0132">Cell division</keyword>
<evidence type="ECO:0000256" key="3">
    <source>
        <dbReference type="ARBA" id="ARBA00022829"/>
    </source>
</evidence>
<dbReference type="EMBL" id="RQSP01000049">
    <property type="protein sequence ID" value="KAB5605358.1"/>
    <property type="molecule type" value="Genomic_DNA"/>
</dbReference>
<dbReference type="InterPro" id="IPR036388">
    <property type="entry name" value="WH-like_DNA-bd_sf"/>
</dbReference>
<evidence type="ECO:0000256" key="5">
    <source>
        <dbReference type="SAM" id="MobiDB-lite"/>
    </source>
</evidence>
<dbReference type="InterPro" id="IPR036390">
    <property type="entry name" value="WH_DNA-bd_sf"/>
</dbReference>
<name>A0A5N5RDK4_9BIFI</name>
<dbReference type="GO" id="GO:0051301">
    <property type="term" value="P:cell division"/>
    <property type="evidence" value="ECO:0007669"/>
    <property type="project" value="UniProtKB-KW"/>
</dbReference>
<dbReference type="AlphaFoldDB" id="A0A5N5RDK4"/>
<dbReference type="Proteomes" id="UP000326336">
    <property type="component" value="Unassembled WGS sequence"/>
</dbReference>
<dbReference type="GO" id="GO:0051304">
    <property type="term" value="P:chromosome separation"/>
    <property type="evidence" value="ECO:0007669"/>
    <property type="project" value="InterPro"/>
</dbReference>
<dbReference type="InterPro" id="IPR005234">
    <property type="entry name" value="ScpB_csome_segregation"/>
</dbReference>
<dbReference type="PANTHER" id="PTHR34298">
    <property type="entry name" value="SEGREGATION AND CONDENSATION PROTEIN B"/>
    <property type="match status" value="1"/>
</dbReference>
<keyword evidence="4" id="KW-0131">Cell cycle</keyword>
<evidence type="ECO:0000256" key="4">
    <source>
        <dbReference type="ARBA" id="ARBA00023306"/>
    </source>
</evidence>
<keyword evidence="7" id="KW-1185">Reference proteome</keyword>
<dbReference type="NCBIfam" id="TIGR00281">
    <property type="entry name" value="SMC-Scp complex subunit ScpB"/>
    <property type="match status" value="1"/>
</dbReference>
<dbReference type="Gene3D" id="1.10.10.10">
    <property type="entry name" value="Winged helix-like DNA-binding domain superfamily/Winged helix DNA-binding domain"/>
    <property type="match status" value="2"/>
</dbReference>